<dbReference type="InterPro" id="IPR050792">
    <property type="entry name" value="ADP-ribosylglycohydrolase"/>
</dbReference>
<protein>
    <submittedName>
        <fullName evidence="2">ADP-ribosylglycohydrolase</fullName>
    </submittedName>
</protein>
<dbReference type="Pfam" id="PF03747">
    <property type="entry name" value="ADP_ribosyl_GH"/>
    <property type="match status" value="1"/>
</dbReference>
<dbReference type="RefSeq" id="WP_176159552.1">
    <property type="nucleotide sequence ID" value="NZ_FUYE01000016.1"/>
</dbReference>
<comment type="cofactor">
    <cofactor evidence="1">
        <name>Mg(2+)</name>
        <dbReference type="ChEBI" id="CHEBI:18420"/>
    </cofactor>
    <text evidence="1">Binds 2 magnesium ions per subunit.</text>
</comment>
<evidence type="ECO:0000313" key="3">
    <source>
        <dbReference type="Proteomes" id="UP000190774"/>
    </source>
</evidence>
<dbReference type="Gene3D" id="1.10.4080.10">
    <property type="entry name" value="ADP-ribosylation/Crystallin J1"/>
    <property type="match status" value="1"/>
</dbReference>
<dbReference type="PANTHER" id="PTHR16222:SF17">
    <property type="entry name" value="SELENOPROTEIN J"/>
    <property type="match status" value="1"/>
</dbReference>
<evidence type="ECO:0000256" key="1">
    <source>
        <dbReference type="PIRSR" id="PIRSR605502-1"/>
    </source>
</evidence>
<keyword evidence="2" id="KW-0378">Hydrolase</keyword>
<organism evidence="2 3">
    <name type="scientific">Prosthecobacter debontii</name>
    <dbReference type="NCBI Taxonomy" id="48467"/>
    <lineage>
        <taxon>Bacteria</taxon>
        <taxon>Pseudomonadati</taxon>
        <taxon>Verrucomicrobiota</taxon>
        <taxon>Verrucomicrobiia</taxon>
        <taxon>Verrucomicrobiales</taxon>
        <taxon>Verrucomicrobiaceae</taxon>
        <taxon>Prosthecobacter</taxon>
    </lineage>
</organism>
<keyword evidence="3" id="KW-1185">Reference proteome</keyword>
<dbReference type="AlphaFoldDB" id="A0A1T4YSJ8"/>
<dbReference type="EMBL" id="FUYE01000016">
    <property type="protein sequence ID" value="SKB04235.1"/>
    <property type="molecule type" value="Genomic_DNA"/>
</dbReference>
<dbReference type="InterPro" id="IPR005502">
    <property type="entry name" value="Ribosyl_crysJ1"/>
</dbReference>
<keyword evidence="1" id="KW-0460">Magnesium</keyword>
<evidence type="ECO:0000313" key="2">
    <source>
        <dbReference type="EMBL" id="SKB04235.1"/>
    </source>
</evidence>
<dbReference type="STRING" id="48467.SAMN02745166_04015"/>
<keyword evidence="1" id="KW-0479">Metal-binding</keyword>
<reference evidence="3" key="1">
    <citation type="submission" date="2017-02" db="EMBL/GenBank/DDBJ databases">
        <authorList>
            <person name="Varghese N."/>
            <person name="Submissions S."/>
        </authorList>
    </citation>
    <scope>NUCLEOTIDE SEQUENCE [LARGE SCALE GENOMIC DNA]</scope>
    <source>
        <strain evidence="3">ATCC 700200</strain>
    </source>
</reference>
<sequence>MNVSLTSLQGAIWGQFVGDAAALGTHWIYDLEEMKAKYPGGVVGFEAPKPGHYHEGKKPGEQTHYGDAALLVLESLAACGGRFRENDFGMRFQSFFGHPNCRSYLDKATRQTLEHLQQQPGHFQNGADDSQMATVSRLAPVVVAYQREDFLSMADAIRRLTLVTQNHPTAVACSIAHGMLLRTILTGVPFRDAFELTRKSREVSCDGSDYFEFAYMLRELDVETATGRFGQSCPLPQSLPSALHAAWKHPDSFEDAVLSTIRAGGDSAGRASMIGAWLGALHGIEGIPNAWLEKLSQRDRIQKALDQLFSHLSE</sequence>
<accession>A0A1T4YSJ8</accession>
<feature type="binding site" evidence="1">
    <location>
        <position position="63"/>
    </location>
    <ligand>
        <name>Mg(2+)</name>
        <dbReference type="ChEBI" id="CHEBI:18420"/>
        <label>1</label>
    </ligand>
</feature>
<dbReference type="GO" id="GO:0046872">
    <property type="term" value="F:metal ion binding"/>
    <property type="evidence" value="ECO:0007669"/>
    <property type="project" value="UniProtKB-KW"/>
</dbReference>
<name>A0A1T4YSJ8_9BACT</name>
<dbReference type="GO" id="GO:0016787">
    <property type="term" value="F:hydrolase activity"/>
    <property type="evidence" value="ECO:0007669"/>
    <property type="project" value="UniProtKB-KW"/>
</dbReference>
<dbReference type="PANTHER" id="PTHR16222">
    <property type="entry name" value="ADP-RIBOSYLGLYCOHYDROLASE"/>
    <property type="match status" value="1"/>
</dbReference>
<feature type="binding site" evidence="1">
    <location>
        <position position="266"/>
    </location>
    <ligand>
        <name>Mg(2+)</name>
        <dbReference type="ChEBI" id="CHEBI:18420"/>
        <label>1</label>
    </ligand>
</feature>
<dbReference type="Proteomes" id="UP000190774">
    <property type="component" value="Unassembled WGS sequence"/>
</dbReference>
<dbReference type="InterPro" id="IPR036705">
    <property type="entry name" value="Ribosyl_crysJ1_sf"/>
</dbReference>
<dbReference type="SUPFAM" id="SSF101478">
    <property type="entry name" value="ADP-ribosylglycohydrolase"/>
    <property type="match status" value="1"/>
</dbReference>
<gene>
    <name evidence="2" type="ORF">SAMN02745166_04015</name>
</gene>
<proteinExistence type="predicted"/>